<dbReference type="Proteomes" id="UP000635278">
    <property type="component" value="Unassembled WGS sequence"/>
</dbReference>
<evidence type="ECO:0000313" key="1">
    <source>
        <dbReference type="EMBL" id="NHN84512.1"/>
    </source>
</evidence>
<name>A0ABX0JMP7_9PROT</name>
<organism evidence="1 2">
    <name type="scientific">Acetobacter musti</name>
    <dbReference type="NCBI Taxonomy" id="864732"/>
    <lineage>
        <taxon>Bacteria</taxon>
        <taxon>Pseudomonadati</taxon>
        <taxon>Pseudomonadota</taxon>
        <taxon>Alphaproteobacteria</taxon>
        <taxon>Acetobacterales</taxon>
        <taxon>Acetobacteraceae</taxon>
        <taxon>Acetobacter</taxon>
    </lineage>
</organism>
<gene>
    <name evidence="1" type="ORF">GOB93_07620</name>
</gene>
<dbReference type="EMBL" id="WOTB01000007">
    <property type="protein sequence ID" value="NHN84512.1"/>
    <property type="molecule type" value="Genomic_DNA"/>
</dbReference>
<dbReference type="RefSeq" id="WP_173582901.1">
    <property type="nucleotide sequence ID" value="NZ_WOTB01000007.1"/>
</dbReference>
<accession>A0ABX0JMP7</accession>
<evidence type="ECO:0000313" key="2">
    <source>
        <dbReference type="Proteomes" id="UP000635278"/>
    </source>
</evidence>
<protein>
    <recommendedName>
        <fullName evidence="3">HEPN domain-containing protein</fullName>
    </recommendedName>
</protein>
<sequence length="217" mass="24921">MKKNHIQFYIDIVVSWLREECIPVNPKSDEVFNLAHYVMAKKHPPEIPNVIFKKKEAPKNIEVKKTKKAIVTIYKIFPEWLKNGEKALARARLDPLTKTMADELEEKQKALKAVYDAAEGLIKTSKLFQSTVQEPVNPRGYWHAEALLVSNYVLEILNKFKPKKKSHGTGKPTSSAITITCRILNEIYADSNFAFEPEAVVKAIRSEKRKITKRKFV</sequence>
<evidence type="ECO:0008006" key="3">
    <source>
        <dbReference type="Google" id="ProtNLM"/>
    </source>
</evidence>
<keyword evidence="2" id="KW-1185">Reference proteome</keyword>
<proteinExistence type="predicted"/>
<comment type="caution">
    <text evidence="1">The sequence shown here is derived from an EMBL/GenBank/DDBJ whole genome shotgun (WGS) entry which is preliminary data.</text>
</comment>
<reference evidence="1 2" key="1">
    <citation type="journal article" date="2020" name="Int. J. Syst. Evol. Microbiol.">
        <title>Novel acetic acid bacteria from cider fermentations: Acetobacter conturbans sp. nov. and Acetobacter fallax sp. nov.</title>
        <authorList>
            <person name="Sombolestani A.S."/>
            <person name="Cleenwerck I."/>
            <person name="Cnockaert M."/>
            <person name="Borremans W."/>
            <person name="Wieme A.D."/>
            <person name="De Vuyst L."/>
            <person name="Vandamme P."/>
        </authorList>
    </citation>
    <scope>NUCLEOTIDE SEQUENCE [LARGE SCALE GENOMIC DNA]</scope>
    <source>
        <strain evidence="1 2">LMG 30640</strain>
    </source>
</reference>